<sequence length="253" mass="26341">MAANCQNSNERVFGSATVLELAYGCPDAFPSEEDWKALGAGSSKGLSFSPNSVSSDADDTGGWVENIITNADGTVSFEGEVRKHDKLDQFGYGNLVKYFADEVGAKRQPSLWARLTIGPIEFSGYMVITDLTPADGGSNDIITFSVEFKVSDGTTVKVENLDAPALAFTTDLTATKSVTTGSALTMSVVVTGGVSPYTYVWKKDGTTVSGQTTATFSKSSAASGDAGVYTCEVTDSATTPATITSTACTVTVS</sequence>
<comment type="caution">
    <text evidence="2">The sequence shown here is derived from an EMBL/GenBank/DDBJ whole genome shotgun (WGS) entry which is preliminary data.</text>
</comment>
<dbReference type="InterPro" id="IPR013783">
    <property type="entry name" value="Ig-like_fold"/>
</dbReference>
<dbReference type="InterPro" id="IPR007110">
    <property type="entry name" value="Ig-like_dom"/>
</dbReference>
<dbReference type="NCBIfam" id="NF047353">
    <property type="entry name" value="tube_lmo2291"/>
    <property type="match status" value="1"/>
</dbReference>
<protein>
    <recommendedName>
        <fullName evidence="1">Ig-like domain-containing protein</fullName>
    </recommendedName>
</protein>
<organism evidence="2">
    <name type="scientific">Salmonella enterica subsp. enterica serovar Kentucky</name>
    <dbReference type="NCBI Taxonomy" id="192955"/>
    <lineage>
        <taxon>Bacteria</taxon>
        <taxon>Pseudomonadati</taxon>
        <taxon>Pseudomonadota</taxon>
        <taxon>Gammaproteobacteria</taxon>
        <taxon>Enterobacterales</taxon>
        <taxon>Enterobacteriaceae</taxon>
        <taxon>Salmonella</taxon>
    </lineage>
</organism>
<dbReference type="Pfam" id="PF13927">
    <property type="entry name" value="Ig_3"/>
    <property type="match status" value="1"/>
</dbReference>
<name>A0A5W2RKS3_SALET</name>
<accession>A0A5W2RKS3</accession>
<dbReference type="EMBL" id="AAHINV010000016">
    <property type="protein sequence ID" value="EBW5074605.1"/>
    <property type="molecule type" value="Genomic_DNA"/>
</dbReference>
<dbReference type="AlphaFoldDB" id="A0A5W2RKS3"/>
<feature type="domain" description="Ig-like" evidence="1">
    <location>
        <begin position="164"/>
        <end position="244"/>
    </location>
</feature>
<reference evidence="2" key="1">
    <citation type="submission" date="2018-06" db="EMBL/GenBank/DDBJ databases">
        <authorList>
            <person name="Ashton P.M."/>
            <person name="Dallman T."/>
            <person name="Nair S."/>
            <person name="De Pinna E."/>
            <person name="Peters T."/>
            <person name="Grant K."/>
        </authorList>
    </citation>
    <scope>NUCLEOTIDE SEQUENCE</scope>
    <source>
        <strain evidence="2">492553</strain>
    </source>
</reference>
<dbReference type="SUPFAM" id="SSF48726">
    <property type="entry name" value="Immunoglobulin"/>
    <property type="match status" value="1"/>
</dbReference>
<proteinExistence type="predicted"/>
<dbReference type="Gene3D" id="2.60.40.10">
    <property type="entry name" value="Immunoglobulins"/>
    <property type="match status" value="1"/>
</dbReference>
<evidence type="ECO:0000259" key="1">
    <source>
        <dbReference type="PROSITE" id="PS50835"/>
    </source>
</evidence>
<dbReference type="InterPro" id="IPR036179">
    <property type="entry name" value="Ig-like_dom_sf"/>
</dbReference>
<dbReference type="PROSITE" id="PS50835">
    <property type="entry name" value="IG_LIKE"/>
    <property type="match status" value="1"/>
</dbReference>
<gene>
    <name evidence="2" type="ORF">DPR94_17910</name>
</gene>
<evidence type="ECO:0000313" key="2">
    <source>
        <dbReference type="EMBL" id="EBW5074605.1"/>
    </source>
</evidence>